<evidence type="ECO:0000313" key="12">
    <source>
        <dbReference type="EMBL" id="CAH2761543.1"/>
    </source>
</evidence>
<evidence type="ECO:0000313" key="13">
    <source>
        <dbReference type="Proteomes" id="UP001154095"/>
    </source>
</evidence>
<keyword evidence="5 12" id="KW-0067">ATP-binding</keyword>
<evidence type="ECO:0000256" key="4">
    <source>
        <dbReference type="ARBA" id="ARBA00022741"/>
    </source>
</evidence>
<evidence type="ECO:0000256" key="6">
    <source>
        <dbReference type="ARBA" id="ARBA00022989"/>
    </source>
</evidence>
<dbReference type="EMBL" id="OW659496">
    <property type="protein sequence ID" value="CAH2761542.1"/>
    <property type="molecule type" value="Genomic_DNA"/>
</dbReference>
<evidence type="ECO:0000259" key="9">
    <source>
        <dbReference type="PROSITE" id="PS50893"/>
    </source>
</evidence>
<name>A0AAU9VF21_9FIRM</name>
<evidence type="ECO:0000256" key="2">
    <source>
        <dbReference type="ARBA" id="ARBA00022448"/>
    </source>
</evidence>
<feature type="domain" description="ABC transmembrane type-1" evidence="10">
    <location>
        <begin position="34"/>
        <end position="317"/>
    </location>
</feature>
<dbReference type="Pfam" id="PF00005">
    <property type="entry name" value="ABC_tran"/>
    <property type="match status" value="1"/>
</dbReference>
<evidence type="ECO:0000313" key="14">
    <source>
        <dbReference type="Proteomes" id="UP001154111"/>
    </source>
</evidence>
<dbReference type="PROSITE" id="PS50929">
    <property type="entry name" value="ABC_TM1F"/>
    <property type="match status" value="1"/>
</dbReference>
<dbReference type="PANTHER" id="PTHR43394">
    <property type="entry name" value="ATP-DEPENDENT PERMEASE MDL1, MITOCHONDRIAL"/>
    <property type="match status" value="1"/>
</dbReference>
<dbReference type="Gene3D" id="3.40.50.300">
    <property type="entry name" value="P-loop containing nucleotide triphosphate hydrolases"/>
    <property type="match status" value="1"/>
</dbReference>
<dbReference type="PROSITE" id="PS50893">
    <property type="entry name" value="ABC_TRANSPORTER_2"/>
    <property type="match status" value="1"/>
</dbReference>
<keyword evidence="13" id="KW-1185">Reference proteome</keyword>
<evidence type="ECO:0000256" key="5">
    <source>
        <dbReference type="ARBA" id="ARBA00022840"/>
    </source>
</evidence>
<organism evidence="12 14">
    <name type="scientific">Erysipelothrix amsterdamensis</name>
    <dbReference type="NCBI Taxonomy" id="2929157"/>
    <lineage>
        <taxon>Bacteria</taxon>
        <taxon>Bacillati</taxon>
        <taxon>Bacillota</taxon>
        <taxon>Erysipelotrichia</taxon>
        <taxon>Erysipelotrichales</taxon>
        <taxon>Erysipelotrichaceae</taxon>
        <taxon>Erysipelothrix</taxon>
    </lineage>
</organism>
<dbReference type="InterPro" id="IPR011527">
    <property type="entry name" value="ABC1_TM_dom"/>
</dbReference>
<dbReference type="CDD" id="cd03254">
    <property type="entry name" value="ABCC_Glucan_exporter_like"/>
    <property type="match status" value="1"/>
</dbReference>
<accession>A0AAU9VF21</accession>
<sequence>MSNREEEQFTSEKLDVGLWKKILKMLLENKKNLFLALFFVLLEAVIGVILPVLNRYAIDVFYQGHGSTEAIIKFTLLYGGLVAFQAFLIYEFIYRSGLIEMDISYQIRQNVMEKLQVLPFSYYDKTPTGWIMARMTSDVSRLSEILSWSFNDLVWGFLVMMMLLIVMFTVNWKLALIILVIVPMVYFVSAWFQKRILQNYRSVRAENSKITHGFSEGITGAKTTKTMGLEAIHYSEFKNNTMAMRSKSIHAVILSALYMPLITLISSLGNAGIIYVGGNMALQGVIQIGTLILFTQYAERFFEPLRNISNVFAQLQMAQASAERVLSLLEEDSTLIDRSDVIEKYGTILNPNESVYEPIIGDIEFKDVDFYYQASEPILTKFNLTVQPKQRIALVGETGSGKSTIVNLICRFYEPISGSILIDGVDYRERSIGWLHSHLGYVLQAPHLFSGSVRDNIAYGKPNATDEEVMNASKLVDAHRFIMELEDGYQTDVGEGGNRLSTGQKQLISFARAILVDPSIFILDEATASIDTETEAIIQNAVETVLKEKTSFIIAHRLSTIVNADRILVIDKGRILEDGNHQSLMSQKGRYYELYMNQFNEKNQTNMMNTLTPISE</sequence>
<dbReference type="InterPro" id="IPR039421">
    <property type="entry name" value="Type_1_exporter"/>
</dbReference>
<proteinExistence type="predicted"/>
<dbReference type="Proteomes" id="UP001154095">
    <property type="component" value="Chromosome"/>
</dbReference>
<keyword evidence="6 8" id="KW-1133">Transmembrane helix</keyword>
<dbReference type="GO" id="GO:0005886">
    <property type="term" value="C:plasma membrane"/>
    <property type="evidence" value="ECO:0007669"/>
    <property type="project" value="UniProtKB-SubCell"/>
</dbReference>
<dbReference type="RefSeq" id="WP_254007362.1">
    <property type="nucleotide sequence ID" value="NZ_OW659477.1"/>
</dbReference>
<keyword evidence="2" id="KW-0813">Transport</keyword>
<feature type="transmembrane region" description="Helical" evidence="8">
    <location>
        <begin position="248"/>
        <end position="267"/>
    </location>
</feature>
<dbReference type="SUPFAM" id="SSF52540">
    <property type="entry name" value="P-loop containing nucleoside triphosphate hydrolases"/>
    <property type="match status" value="1"/>
</dbReference>
<dbReference type="Proteomes" id="UP001154111">
    <property type="component" value="Chromosome"/>
</dbReference>
<keyword evidence="7 8" id="KW-0472">Membrane</keyword>
<feature type="transmembrane region" description="Helical" evidence="8">
    <location>
        <begin position="33"/>
        <end position="58"/>
    </location>
</feature>
<gene>
    <name evidence="12" type="ORF">ERYAMS2_00761</name>
    <name evidence="11" type="ORF">ERYAMS_00467</name>
</gene>
<evidence type="ECO:0000256" key="1">
    <source>
        <dbReference type="ARBA" id="ARBA00004651"/>
    </source>
</evidence>
<evidence type="ECO:0000259" key="10">
    <source>
        <dbReference type="PROSITE" id="PS50929"/>
    </source>
</evidence>
<dbReference type="SMART" id="SM00382">
    <property type="entry name" value="AAA"/>
    <property type="match status" value="1"/>
</dbReference>
<feature type="transmembrane region" description="Helical" evidence="8">
    <location>
        <begin position="145"/>
        <end position="168"/>
    </location>
</feature>
<evidence type="ECO:0000256" key="8">
    <source>
        <dbReference type="SAM" id="Phobius"/>
    </source>
</evidence>
<dbReference type="Gene3D" id="1.20.1560.10">
    <property type="entry name" value="ABC transporter type 1, transmembrane domain"/>
    <property type="match status" value="1"/>
</dbReference>
<protein>
    <submittedName>
        <fullName evidence="12">ABC transporter ATP-binding protein/permease</fullName>
    </submittedName>
</protein>
<dbReference type="GO" id="GO:0016887">
    <property type="term" value="F:ATP hydrolysis activity"/>
    <property type="evidence" value="ECO:0007669"/>
    <property type="project" value="InterPro"/>
</dbReference>
<dbReference type="InterPro" id="IPR003593">
    <property type="entry name" value="AAA+_ATPase"/>
</dbReference>
<dbReference type="Pfam" id="PF00664">
    <property type="entry name" value="ABC_membrane"/>
    <property type="match status" value="1"/>
</dbReference>
<evidence type="ECO:0000313" key="11">
    <source>
        <dbReference type="EMBL" id="CAH2761542.1"/>
    </source>
</evidence>
<keyword evidence="3 8" id="KW-0812">Transmembrane</keyword>
<dbReference type="GO" id="GO:0015421">
    <property type="term" value="F:ABC-type oligopeptide transporter activity"/>
    <property type="evidence" value="ECO:0007669"/>
    <property type="project" value="TreeGrafter"/>
</dbReference>
<evidence type="ECO:0000256" key="7">
    <source>
        <dbReference type="ARBA" id="ARBA00023136"/>
    </source>
</evidence>
<dbReference type="EMBL" id="OW659477">
    <property type="protein sequence ID" value="CAH2761543.1"/>
    <property type="molecule type" value="Genomic_DNA"/>
</dbReference>
<dbReference type="InterPro" id="IPR027417">
    <property type="entry name" value="P-loop_NTPase"/>
</dbReference>
<keyword evidence="4" id="KW-0547">Nucleotide-binding</keyword>
<dbReference type="CDD" id="cd18540">
    <property type="entry name" value="ABC_6TM_exporter_like"/>
    <property type="match status" value="1"/>
</dbReference>
<comment type="subcellular location">
    <subcellularLocation>
        <location evidence="1">Cell membrane</location>
        <topology evidence="1">Multi-pass membrane protein</topology>
    </subcellularLocation>
</comment>
<feature type="transmembrane region" description="Helical" evidence="8">
    <location>
        <begin position="70"/>
        <end position="93"/>
    </location>
</feature>
<dbReference type="AlphaFoldDB" id="A0AAU9VF21"/>
<dbReference type="FunFam" id="3.40.50.300:FF:000287">
    <property type="entry name" value="Multidrug ABC transporter ATP-binding protein"/>
    <property type="match status" value="1"/>
</dbReference>
<reference evidence="12" key="1">
    <citation type="submission" date="2022-04" db="EMBL/GenBank/DDBJ databases">
        <authorList>
            <person name="Forde T."/>
        </authorList>
    </citation>
    <scope>NUCLEOTIDE SEQUENCE</scope>
    <source>
        <strain evidence="12">A18Y016a</strain>
        <strain evidence="11">A18Y020d</strain>
    </source>
</reference>
<dbReference type="GO" id="GO:0005524">
    <property type="term" value="F:ATP binding"/>
    <property type="evidence" value="ECO:0007669"/>
    <property type="project" value="UniProtKB-KW"/>
</dbReference>
<feature type="domain" description="ABC transporter" evidence="9">
    <location>
        <begin position="363"/>
        <end position="597"/>
    </location>
</feature>
<evidence type="ECO:0000256" key="3">
    <source>
        <dbReference type="ARBA" id="ARBA00022692"/>
    </source>
</evidence>
<dbReference type="InterPro" id="IPR036640">
    <property type="entry name" value="ABC1_TM_sf"/>
</dbReference>
<dbReference type="PANTHER" id="PTHR43394:SF1">
    <property type="entry name" value="ATP-BINDING CASSETTE SUB-FAMILY B MEMBER 10, MITOCHONDRIAL"/>
    <property type="match status" value="1"/>
</dbReference>
<dbReference type="SUPFAM" id="SSF90123">
    <property type="entry name" value="ABC transporter transmembrane region"/>
    <property type="match status" value="1"/>
</dbReference>
<feature type="transmembrane region" description="Helical" evidence="8">
    <location>
        <begin position="174"/>
        <end position="192"/>
    </location>
</feature>
<dbReference type="InterPro" id="IPR003439">
    <property type="entry name" value="ABC_transporter-like_ATP-bd"/>
</dbReference>